<reference evidence="1" key="1">
    <citation type="journal article" date="2015" name="Nature">
        <title>Complex archaea that bridge the gap between prokaryotes and eukaryotes.</title>
        <authorList>
            <person name="Spang A."/>
            <person name="Saw J.H."/>
            <person name="Jorgensen S.L."/>
            <person name="Zaremba-Niedzwiedzka K."/>
            <person name="Martijn J."/>
            <person name="Lind A.E."/>
            <person name="van Eijk R."/>
            <person name="Schleper C."/>
            <person name="Guy L."/>
            <person name="Ettema T.J."/>
        </authorList>
    </citation>
    <scope>NUCLEOTIDE SEQUENCE</scope>
</reference>
<dbReference type="EMBL" id="LAZR01000095">
    <property type="protein sequence ID" value="KKN92386.1"/>
    <property type="molecule type" value="Genomic_DNA"/>
</dbReference>
<evidence type="ECO:0000313" key="1">
    <source>
        <dbReference type="EMBL" id="KKN92386.1"/>
    </source>
</evidence>
<dbReference type="AlphaFoldDB" id="A0A0F9X0W2"/>
<comment type="caution">
    <text evidence="1">The sequence shown here is derived from an EMBL/GenBank/DDBJ whole genome shotgun (WGS) entry which is preliminary data.</text>
</comment>
<sequence>MGREHIPYLDIKGFQGLFTKSTPEVLQAEQLSIAQNCDFFEEYGAIAKIRGSSRVLNTPYTEGGSAKKITWVEFFKSADLDGTILRQTMVSAGTVLGRVENGVVTPLLTGRTADLYHHSTFLDRFMFVTNYDPDKVGVGDDLVKYDGAVFTKWGVAPPGAEVTVVEEFDDASAWTPTLCDLSDQASGTTGHITWDGSAVRIDAAGQSGPPIGSSPFYASDVFSFEKGHAASGFYAQGDTRENEEATRNRVSFFTYFPRGSLTKSLTFPANQGFKTSGPVLSVYVSPDASTTANNNWQFDFTNGVIREGWNKINLDFASGAPGSGQFNSPVGQQTGFFYPEDQTIRRTRFEFYLSTAQTVTSGLRIDKYQKADEGALVASPSGVSGSLTGVYSYKVVYVSKYGSLSNAGPASVPVTAASHLQIDLTRIPVSLDTQVTARRLYRTVGNGSVWLYLDEILDNTTTTYTDIVADGSLSNETAPQAGDFADDNSVPPRCSIVYAWKKTILMAGDPQNPYTLYYSEDAEPESFPLINALDMDAKITAIYETYAGAVIETETGKWQLIGDNPDFSFDKIVHGMGCVGRRAAGNARLIGYSVDRDGMRLFDLSETQKISEPIRDKYDSSTVNKANIELIHTVHSRAKNMILQFNPDASGDYSSIFCYQYPIDSVEVGYWSEIVTPSAANLNFQDATEIEDSNGQFQILAGGADGMLYRLFNDSSKNWVDAAGVEYPIDTKIRTHYLRAGGLGAEVFQATGRMNPHTIEIRIGNDDACTWTATVELAKGITQTLATSSSEMLLQFGLNDGLRRMRVPSAGSTPEEYVRLTFQNAQADVYTKILAARFSYKTQPANFIDGDIDNTIA</sequence>
<accession>A0A0F9X0W2</accession>
<name>A0A0F9X0W2_9ZZZZ</name>
<organism evidence="1">
    <name type="scientific">marine sediment metagenome</name>
    <dbReference type="NCBI Taxonomy" id="412755"/>
    <lineage>
        <taxon>unclassified sequences</taxon>
        <taxon>metagenomes</taxon>
        <taxon>ecological metagenomes</taxon>
    </lineage>
</organism>
<gene>
    <name evidence="1" type="ORF">LCGC14_0208770</name>
</gene>
<protein>
    <submittedName>
        <fullName evidence="1">Uncharacterized protein</fullName>
    </submittedName>
</protein>
<proteinExistence type="predicted"/>